<dbReference type="EMBL" id="CP000927">
    <property type="protein sequence ID" value="ABZ73466.1"/>
    <property type="molecule type" value="Genomic_DNA"/>
</dbReference>
<reference evidence="2" key="1">
    <citation type="submission" date="2008-01" db="EMBL/GenBank/DDBJ databases">
        <title>Complete sequence of chromosome of Caulobacter sp. K31.</title>
        <authorList>
            <consortium name="US DOE Joint Genome Institute"/>
            <person name="Copeland A."/>
            <person name="Lucas S."/>
            <person name="Lapidus A."/>
            <person name="Barry K."/>
            <person name="Glavina del Rio T."/>
            <person name="Dalin E."/>
            <person name="Tice H."/>
            <person name="Pitluck S."/>
            <person name="Bruce D."/>
            <person name="Goodwin L."/>
            <person name="Thompson L.S."/>
            <person name="Brettin T."/>
            <person name="Detter J.C."/>
            <person name="Han C."/>
            <person name="Schmutz J."/>
            <person name="Larimer F."/>
            <person name="Land M."/>
            <person name="Hauser L."/>
            <person name="Kyrpides N."/>
            <person name="Kim E."/>
            <person name="Stephens C."/>
            <person name="Richardson P."/>
        </authorList>
    </citation>
    <scope>NUCLEOTIDE SEQUENCE [LARGE SCALE GENOMIC DNA]</scope>
    <source>
        <strain evidence="2">K31</strain>
    </source>
</reference>
<protein>
    <submittedName>
        <fullName evidence="2">Uncharacterized protein</fullName>
    </submittedName>
</protein>
<keyword evidence="1" id="KW-1133">Transmembrane helix</keyword>
<evidence type="ECO:0000256" key="1">
    <source>
        <dbReference type="SAM" id="Phobius"/>
    </source>
</evidence>
<dbReference type="OrthoDB" id="7188221at2"/>
<organism evidence="2">
    <name type="scientific">Caulobacter sp. (strain K31)</name>
    <dbReference type="NCBI Taxonomy" id="366602"/>
    <lineage>
        <taxon>Bacteria</taxon>
        <taxon>Pseudomonadati</taxon>
        <taxon>Pseudomonadota</taxon>
        <taxon>Alphaproteobacteria</taxon>
        <taxon>Caulobacterales</taxon>
        <taxon>Caulobacteraceae</taxon>
        <taxon>Caulobacter</taxon>
    </lineage>
</organism>
<keyword evidence="1" id="KW-0472">Membrane</keyword>
<gene>
    <name evidence="2" type="ordered locus">Caul_4346</name>
</gene>
<sequence length="192" mass="20643">MTSLRHSARLAPFQPETVWTLEGAELVERRGPRERRFPLSSLTVFRLAKPREGGRRRVLTLVFGRRKTVLTAQSYAGPGRFEDRLASFSLLARAVAGVASDLAPPGTGRGPRFELAGVMAAREGLTWIMGLLAFGTGVMLLLAFTPGMTAMAIALAARMAFVLILLAAALPWLGRGEGLDPHALPEELLPGA</sequence>
<dbReference type="STRING" id="366602.Caul_4346"/>
<proteinExistence type="predicted"/>
<keyword evidence="1" id="KW-0812">Transmembrane</keyword>
<feature type="transmembrane region" description="Helical" evidence="1">
    <location>
        <begin position="125"/>
        <end position="144"/>
    </location>
</feature>
<dbReference type="AlphaFoldDB" id="B0SZD7"/>
<dbReference type="KEGG" id="cak:Caul_4346"/>
<feature type="transmembrane region" description="Helical" evidence="1">
    <location>
        <begin position="150"/>
        <end position="173"/>
    </location>
</feature>
<dbReference type="HOGENOM" id="CLU_1472674_0_0_5"/>
<evidence type="ECO:0000313" key="2">
    <source>
        <dbReference type="EMBL" id="ABZ73466.1"/>
    </source>
</evidence>
<accession>B0SZD7</accession>
<name>B0SZD7_CAUSK</name>